<keyword evidence="2" id="KW-0472">Membrane</keyword>
<feature type="compositionally biased region" description="Basic and acidic residues" evidence="1">
    <location>
        <begin position="27"/>
        <end position="46"/>
    </location>
</feature>
<feature type="region of interest" description="Disordered" evidence="1">
    <location>
        <begin position="27"/>
        <end position="96"/>
    </location>
</feature>
<proteinExistence type="predicted"/>
<feature type="region of interest" description="Disordered" evidence="1">
    <location>
        <begin position="438"/>
        <end position="532"/>
    </location>
</feature>
<dbReference type="Proteomes" id="UP000191691">
    <property type="component" value="Unassembled WGS sequence"/>
</dbReference>
<evidence type="ECO:0000313" key="4">
    <source>
        <dbReference type="EMBL" id="OQE71299.1"/>
    </source>
</evidence>
<dbReference type="GO" id="GO:0005886">
    <property type="term" value="C:plasma membrane"/>
    <property type="evidence" value="ECO:0007669"/>
    <property type="project" value="InterPro"/>
</dbReference>
<dbReference type="GO" id="GO:0007232">
    <property type="term" value="P:osmosensory signaling pathway via Sho1 osmosensor"/>
    <property type="evidence" value="ECO:0007669"/>
    <property type="project" value="InterPro"/>
</dbReference>
<dbReference type="AlphaFoldDB" id="A0A1V6X842"/>
<reference evidence="5" key="1">
    <citation type="journal article" date="2017" name="Nat. Microbiol.">
        <title>Global analysis of biosynthetic gene clusters reveals vast potential of secondary metabolite production in Penicillium species.</title>
        <authorList>
            <person name="Nielsen J.C."/>
            <person name="Grijseels S."/>
            <person name="Prigent S."/>
            <person name="Ji B."/>
            <person name="Dainat J."/>
            <person name="Nielsen K.F."/>
            <person name="Frisvad J.C."/>
            <person name="Workman M."/>
            <person name="Nielsen J."/>
        </authorList>
    </citation>
    <scope>NUCLEOTIDE SEQUENCE [LARGE SCALE GENOMIC DNA]</scope>
    <source>
        <strain evidence="5">IBT 13039</strain>
    </source>
</reference>
<feature type="compositionally biased region" description="Polar residues" evidence="1">
    <location>
        <begin position="862"/>
        <end position="875"/>
    </location>
</feature>
<evidence type="ECO:0000313" key="5">
    <source>
        <dbReference type="Proteomes" id="UP000191691"/>
    </source>
</evidence>
<sequence>MHPNAISVLAVLLAVGDLHFGAAQDVSEAHVDRPRWNSPREVERTSRKITQRNTYSDPSLPPNGLLDNLMQTHGSSSQPAGTPTQESSPAIQTQKGREIVDVTIAVYHKSPKIPHLAIGNTNISGEPGATTAITTKTESSSSRNIPQKNSTAASISVETTIKEEWAIESSPNMSTKAASTTSTTPSTDNLPDDSAAGLGNLIDGSAGGFISSTASTMTSAVESPTKASTSFASTKSTNLSTAIFDNLRSSLHILLVSSTSSFVSVTSNGSGFSSTDSAISADSSNTSILNAASSTAKIAGLDRPDHLGLGDNSSTENSITATLFTDTSRQTSIPVSVSVSTTSLLSTTSTTIGTSTPIDLLDGLISGLDPQYGATPPGTGSTALSMTVSVPNTSLSQSKTTSLAPSLGLGVNTTVPIPTSTNSIGTVRISYPPSLDFTSASGTETRTGMESNTGTKSSTDTQSNTGMESSTGTKSSTDTQSRTGMESSIGTKSGTDTQSNTGMESNTGTKYNTGTEASTALESSATIRSGTVSGPSSLLTLTPEVLTLGHHSFFTPLRTFTSEVSTAKSSEEPQSAQSATSAPLTSNDDWMPSTILMVPTFTATVSSTSDQTKKSEATSLPSSITPSNDITEAPSDSVLLQLGFDSQLPWSFVINTPLSSSQIFNYTPQAIENALPSLSSKDSPVMLSLEPYYNWQSTGYNATLAIFYFPRDKVDLLRALKVNPNSALYNQASKSIQSLMSKVDPTIPLEFYGNYPSGVGDSNGGGSADNSEGGSDSRSDGGTTNNDGSASISKTNPSSIGIGVGVVASAAAYGAGMFWVARRYRKRKQLHQHSHLTSKQVNQGGSAAGPILAAAAGGRVPGQSSRGTARSQTISGPAMVENSLGWN</sequence>
<dbReference type="InterPro" id="IPR039295">
    <property type="entry name" value="MSB2"/>
</dbReference>
<feature type="region of interest" description="Disordered" evidence="1">
    <location>
        <begin position="856"/>
        <end position="887"/>
    </location>
</feature>
<dbReference type="GO" id="GO:0006972">
    <property type="term" value="P:hyperosmotic response"/>
    <property type="evidence" value="ECO:0007669"/>
    <property type="project" value="TreeGrafter"/>
</dbReference>
<feature type="region of interest" description="Disordered" evidence="1">
    <location>
        <begin position="564"/>
        <end position="589"/>
    </location>
</feature>
<dbReference type="GO" id="GO:0031505">
    <property type="term" value="P:fungal-type cell wall organization"/>
    <property type="evidence" value="ECO:0007669"/>
    <property type="project" value="TreeGrafter"/>
</dbReference>
<feature type="transmembrane region" description="Helical" evidence="2">
    <location>
        <begin position="800"/>
        <end position="821"/>
    </location>
</feature>
<feature type="region of interest" description="Disordered" evidence="1">
    <location>
        <begin position="167"/>
        <end position="197"/>
    </location>
</feature>
<comment type="caution">
    <text evidence="4">The sequence shown here is derived from an EMBL/GenBank/DDBJ whole genome shotgun (WGS) entry which is preliminary data.</text>
</comment>
<gene>
    <name evidence="4" type="ORF">PENNAL_c0108G04088</name>
</gene>
<keyword evidence="5" id="KW-1185">Reference proteome</keyword>
<feature type="region of interest" description="Disordered" evidence="1">
    <location>
        <begin position="760"/>
        <end position="795"/>
    </location>
</feature>
<dbReference type="GO" id="GO:0030010">
    <property type="term" value="P:establishment of cell polarity"/>
    <property type="evidence" value="ECO:0007669"/>
    <property type="project" value="TreeGrafter"/>
</dbReference>
<evidence type="ECO:0008006" key="6">
    <source>
        <dbReference type="Google" id="ProtNLM"/>
    </source>
</evidence>
<accession>A0A1V6X842</accession>
<feature type="compositionally biased region" description="Polar residues" evidence="1">
    <location>
        <begin position="69"/>
        <end position="94"/>
    </location>
</feature>
<keyword evidence="2" id="KW-0812">Transmembrane</keyword>
<evidence type="ECO:0000256" key="2">
    <source>
        <dbReference type="SAM" id="Phobius"/>
    </source>
</evidence>
<feature type="compositionally biased region" description="Low complexity" evidence="1">
    <location>
        <begin position="768"/>
        <end position="782"/>
    </location>
</feature>
<dbReference type="GO" id="GO:0005576">
    <property type="term" value="C:extracellular region"/>
    <property type="evidence" value="ECO:0007669"/>
    <property type="project" value="TreeGrafter"/>
</dbReference>
<dbReference type="PANTHER" id="PTHR35778">
    <property type="entry name" value="SIGNALING MUCIN HKR1-RELATED"/>
    <property type="match status" value="1"/>
</dbReference>
<feature type="compositionally biased region" description="Polar residues" evidence="1">
    <location>
        <begin position="564"/>
        <end position="588"/>
    </location>
</feature>
<feature type="signal peptide" evidence="3">
    <location>
        <begin position="1"/>
        <end position="23"/>
    </location>
</feature>
<evidence type="ECO:0000256" key="3">
    <source>
        <dbReference type="SAM" id="SignalP"/>
    </source>
</evidence>
<dbReference type="OMA" id="SGRNQMI"/>
<evidence type="ECO:0000256" key="1">
    <source>
        <dbReference type="SAM" id="MobiDB-lite"/>
    </source>
</evidence>
<feature type="compositionally biased region" description="Polar residues" evidence="1">
    <location>
        <begin position="617"/>
        <end position="629"/>
    </location>
</feature>
<dbReference type="PANTHER" id="PTHR35778:SF1">
    <property type="entry name" value="SIGNALING MUCIN HKR1-RELATED"/>
    <property type="match status" value="1"/>
</dbReference>
<dbReference type="GO" id="GO:0005034">
    <property type="term" value="F:osmosensor activity"/>
    <property type="evidence" value="ECO:0007669"/>
    <property type="project" value="InterPro"/>
</dbReference>
<feature type="compositionally biased region" description="Polar residues" evidence="1">
    <location>
        <begin position="783"/>
        <end position="795"/>
    </location>
</feature>
<dbReference type="EMBL" id="MOOB01000108">
    <property type="protein sequence ID" value="OQE71299.1"/>
    <property type="molecule type" value="Genomic_DNA"/>
</dbReference>
<organism evidence="4 5">
    <name type="scientific">Penicillium nalgiovense</name>
    <dbReference type="NCBI Taxonomy" id="60175"/>
    <lineage>
        <taxon>Eukaryota</taxon>
        <taxon>Fungi</taxon>
        <taxon>Dikarya</taxon>
        <taxon>Ascomycota</taxon>
        <taxon>Pezizomycotina</taxon>
        <taxon>Eurotiomycetes</taxon>
        <taxon>Eurotiomycetidae</taxon>
        <taxon>Eurotiales</taxon>
        <taxon>Aspergillaceae</taxon>
        <taxon>Penicillium</taxon>
    </lineage>
</organism>
<protein>
    <recommendedName>
        <fullName evidence="6">Mid2 domain-containing protein</fullName>
    </recommendedName>
</protein>
<feature type="compositionally biased region" description="Low complexity" evidence="1">
    <location>
        <begin position="174"/>
        <end position="187"/>
    </location>
</feature>
<name>A0A1V6X842_PENNA</name>
<dbReference type="STRING" id="60175.A0A1V6X842"/>
<feature type="chain" id="PRO_5012980632" description="Mid2 domain-containing protein" evidence="3">
    <location>
        <begin position="24"/>
        <end position="887"/>
    </location>
</feature>
<dbReference type="GO" id="GO:0030427">
    <property type="term" value="C:site of polarized growth"/>
    <property type="evidence" value="ECO:0007669"/>
    <property type="project" value="TreeGrafter"/>
</dbReference>
<keyword evidence="2" id="KW-1133">Transmembrane helix</keyword>
<keyword evidence="3" id="KW-0732">Signal</keyword>
<feature type="region of interest" description="Disordered" evidence="1">
    <location>
        <begin position="606"/>
        <end position="629"/>
    </location>
</feature>
<dbReference type="GO" id="GO:0001402">
    <property type="term" value="P:signal transduction involved in filamentous growth"/>
    <property type="evidence" value="ECO:0007669"/>
    <property type="project" value="TreeGrafter"/>
</dbReference>
<dbReference type="GO" id="GO:0009986">
    <property type="term" value="C:cell surface"/>
    <property type="evidence" value="ECO:0007669"/>
    <property type="project" value="TreeGrafter"/>
</dbReference>